<keyword evidence="2" id="KW-0732">Signal</keyword>
<gene>
    <name evidence="4" type="primary">LOC100744531</name>
</gene>
<protein>
    <submittedName>
        <fullName evidence="4">Prohormone-2</fullName>
    </submittedName>
</protein>
<feature type="compositionally biased region" description="Low complexity" evidence="1">
    <location>
        <begin position="154"/>
        <end position="181"/>
    </location>
</feature>
<dbReference type="RefSeq" id="XP_003488279.1">
    <property type="nucleotide sequence ID" value="XM_003488231.4"/>
</dbReference>
<organism evidence="3 4">
    <name type="scientific">Bombus impatiens</name>
    <name type="common">Bumblebee</name>
    <dbReference type="NCBI Taxonomy" id="132113"/>
    <lineage>
        <taxon>Eukaryota</taxon>
        <taxon>Metazoa</taxon>
        <taxon>Ecdysozoa</taxon>
        <taxon>Arthropoda</taxon>
        <taxon>Hexapoda</taxon>
        <taxon>Insecta</taxon>
        <taxon>Pterygota</taxon>
        <taxon>Neoptera</taxon>
        <taxon>Endopterygota</taxon>
        <taxon>Hymenoptera</taxon>
        <taxon>Apocrita</taxon>
        <taxon>Aculeata</taxon>
        <taxon>Apoidea</taxon>
        <taxon>Anthophila</taxon>
        <taxon>Apidae</taxon>
        <taxon>Bombus</taxon>
        <taxon>Pyrobombus</taxon>
    </lineage>
</organism>
<evidence type="ECO:0000313" key="4">
    <source>
        <dbReference type="RefSeq" id="XP_003488279.1"/>
    </source>
</evidence>
<accession>A0A6P3DW73</accession>
<sequence length="359" mass="42018">MCDWVWLLTLYSLFVLAQPLPTNLAEDAKKTEQTMRPKPKRAQEMLMYGNQQNRQPENKPSSSYSSTVEKRTLAASGLGGLKAALTEKEKPSHSNAPNNVLYDHDSFSPFDRNYDGYGKILMNEFGYEMPQWDVPSYSRYYLNDDRRKRSEKSTVTGSTTMKPSTTTSFQSPTSSTQQSMQVQVKRSVPIYQEPRFKRELDIDPQDVLTLLSLWENERHKRNWHKYMDDEYENVDDEDNLLEEEDPRNIIPWMDSSAYPPRHYSVESLSPADIGIVRTHPSSYYEQYENQYGQQYDATSQYGSPQFGLVYPQQTYYNTPEKRFMVSRKRSQTYDPYSSAAQFQINPQSRGYPYQHHLIY</sequence>
<evidence type="ECO:0000256" key="1">
    <source>
        <dbReference type="SAM" id="MobiDB-lite"/>
    </source>
</evidence>
<dbReference type="AlphaFoldDB" id="A0A6P3DW73"/>
<keyword evidence="3" id="KW-1185">Reference proteome</keyword>
<dbReference type="Proteomes" id="UP000515180">
    <property type="component" value="Unplaced"/>
</dbReference>
<feature type="chain" id="PRO_5028414969" evidence="2">
    <location>
        <begin position="18"/>
        <end position="359"/>
    </location>
</feature>
<dbReference type="GeneID" id="100744531"/>
<feature type="signal peptide" evidence="2">
    <location>
        <begin position="1"/>
        <end position="17"/>
    </location>
</feature>
<feature type="compositionally biased region" description="Polar residues" evidence="1">
    <location>
        <begin position="49"/>
        <end position="67"/>
    </location>
</feature>
<evidence type="ECO:0000313" key="3">
    <source>
        <dbReference type="Proteomes" id="UP000515180"/>
    </source>
</evidence>
<evidence type="ECO:0000256" key="2">
    <source>
        <dbReference type="SAM" id="SignalP"/>
    </source>
</evidence>
<dbReference type="OMA" id="AQEMLMF"/>
<proteinExistence type="predicted"/>
<reference evidence="4" key="1">
    <citation type="submission" date="2025-08" db="UniProtKB">
        <authorList>
            <consortium name="RefSeq"/>
        </authorList>
    </citation>
    <scope>IDENTIFICATION</scope>
</reference>
<feature type="region of interest" description="Disordered" evidence="1">
    <location>
        <begin position="49"/>
        <end position="69"/>
    </location>
</feature>
<name>A0A6P3DW73_BOMIM</name>
<dbReference type="KEGG" id="bim:100744531"/>
<feature type="region of interest" description="Disordered" evidence="1">
    <location>
        <begin position="145"/>
        <end position="181"/>
    </location>
</feature>
<dbReference type="OrthoDB" id="8188268at2759"/>